<feature type="region of interest" description="Disordered" evidence="1">
    <location>
        <begin position="155"/>
        <end position="178"/>
    </location>
</feature>
<dbReference type="EMBL" id="BMVO01000039">
    <property type="protein sequence ID" value="GHB31131.1"/>
    <property type="molecule type" value="Genomic_DNA"/>
</dbReference>
<proteinExistence type="predicted"/>
<keyword evidence="4" id="KW-1185">Reference proteome</keyword>
<dbReference type="RefSeq" id="WP_189716443.1">
    <property type="nucleotide sequence ID" value="NZ_BMVO01000039.1"/>
</dbReference>
<accession>A0ABQ3EHP2</accession>
<keyword evidence="2" id="KW-1133">Transmembrane helix</keyword>
<comment type="caution">
    <text evidence="3">The sequence shown here is derived from an EMBL/GenBank/DDBJ whole genome shotgun (WGS) entry which is preliminary data.</text>
</comment>
<keyword evidence="2" id="KW-0472">Membrane</keyword>
<organism evidence="3 4">
    <name type="scientific">Streptomyces chryseus</name>
    <dbReference type="NCBI Taxonomy" id="68186"/>
    <lineage>
        <taxon>Bacteria</taxon>
        <taxon>Bacillati</taxon>
        <taxon>Actinomycetota</taxon>
        <taxon>Actinomycetes</taxon>
        <taxon>Kitasatosporales</taxon>
        <taxon>Streptomycetaceae</taxon>
        <taxon>Streptomyces</taxon>
    </lineage>
</organism>
<evidence type="ECO:0000256" key="1">
    <source>
        <dbReference type="SAM" id="MobiDB-lite"/>
    </source>
</evidence>
<feature type="region of interest" description="Disordered" evidence="1">
    <location>
        <begin position="279"/>
        <end position="356"/>
    </location>
</feature>
<dbReference type="Proteomes" id="UP000599437">
    <property type="component" value="Unassembled WGS sequence"/>
</dbReference>
<protein>
    <submittedName>
        <fullName evidence="3">Uncharacterized protein</fullName>
    </submittedName>
</protein>
<reference evidence="4" key="1">
    <citation type="journal article" date="2019" name="Int. J. Syst. Evol. Microbiol.">
        <title>The Global Catalogue of Microorganisms (GCM) 10K type strain sequencing project: providing services to taxonomists for standard genome sequencing and annotation.</title>
        <authorList>
            <consortium name="The Broad Institute Genomics Platform"/>
            <consortium name="The Broad Institute Genome Sequencing Center for Infectious Disease"/>
            <person name="Wu L."/>
            <person name="Ma J."/>
        </authorList>
    </citation>
    <scope>NUCLEOTIDE SEQUENCE [LARGE SCALE GENOMIC DNA]</scope>
    <source>
        <strain evidence="4">JCM 4737</strain>
    </source>
</reference>
<evidence type="ECO:0000313" key="3">
    <source>
        <dbReference type="EMBL" id="GHB31131.1"/>
    </source>
</evidence>
<evidence type="ECO:0000313" key="4">
    <source>
        <dbReference type="Proteomes" id="UP000599437"/>
    </source>
</evidence>
<feature type="transmembrane region" description="Helical" evidence="2">
    <location>
        <begin position="99"/>
        <end position="120"/>
    </location>
</feature>
<evidence type="ECO:0000256" key="2">
    <source>
        <dbReference type="SAM" id="Phobius"/>
    </source>
</evidence>
<gene>
    <name evidence="3" type="ORF">GCM10010346_63140</name>
</gene>
<sequence length="356" mass="35865">MSTSDEVKMITRGSSTVVSSLLRGSVVLAGRLCRCLPRLAALGPAVWAMACRDAAATDEKQQRAFEAAVAAAQKAKDPEPNADDIPRVSPVRRPAGEALGFLAVGSLVGFGVVGTVFSVTVPRLLAVIPQGIGPYVAAAAAVGWTAAALAVAPPLPADVGDDQEQPKDAEDAEDAEPAPDRGTALLLHVVGALAEAEGNGRAGVHLDVVLDSAAAAGLLAEGTEVGDLRTWVEGCGLPVETKLGMRIEGKPVTRVGLRVDAATTALGMTPAALLAARSQVSVQTPGETPSDPARVSAQAVGERPAEAAAGTPAEAPVPTPASAPASAVLRLIPGGLLDPESTPSPALSKGRAQETR</sequence>
<keyword evidence="2" id="KW-0812">Transmembrane</keyword>
<name>A0ABQ3EHP2_9ACTN</name>